<keyword evidence="4 6" id="KW-0472">Membrane</keyword>
<comment type="subcellular location">
    <subcellularLocation>
        <location evidence="1">Membrane</location>
        <topology evidence="1">Multi-pass membrane protein</topology>
    </subcellularLocation>
</comment>
<feature type="compositionally biased region" description="Basic and acidic residues" evidence="5">
    <location>
        <begin position="220"/>
        <end position="233"/>
    </location>
</feature>
<keyword evidence="8" id="KW-0407">Ion channel</keyword>
<dbReference type="SUPFAM" id="SSF81324">
    <property type="entry name" value="Voltage-gated potassium channels"/>
    <property type="match status" value="1"/>
</dbReference>
<evidence type="ECO:0000256" key="3">
    <source>
        <dbReference type="ARBA" id="ARBA00022989"/>
    </source>
</evidence>
<reference evidence="8 9" key="1">
    <citation type="submission" date="2020-10" db="EMBL/GenBank/DDBJ databases">
        <title>Sequencing the genomes of 1000 actinobacteria strains.</title>
        <authorList>
            <person name="Klenk H.-P."/>
        </authorList>
    </citation>
    <scope>NUCLEOTIDE SEQUENCE [LARGE SCALE GENOMIC DNA]</scope>
    <source>
        <strain evidence="8 9">DSM 45157</strain>
    </source>
</reference>
<dbReference type="InterPro" id="IPR028744">
    <property type="entry name" value="CatSper4"/>
</dbReference>
<name>A0ABR9HFW6_9ACTN</name>
<feature type="transmembrane region" description="Helical" evidence="6">
    <location>
        <begin position="45"/>
        <end position="68"/>
    </location>
</feature>
<evidence type="ECO:0000259" key="7">
    <source>
        <dbReference type="Pfam" id="PF00520"/>
    </source>
</evidence>
<keyword evidence="3 6" id="KW-1133">Transmembrane helix</keyword>
<evidence type="ECO:0000256" key="2">
    <source>
        <dbReference type="ARBA" id="ARBA00022692"/>
    </source>
</evidence>
<evidence type="ECO:0000256" key="4">
    <source>
        <dbReference type="ARBA" id="ARBA00023136"/>
    </source>
</evidence>
<feature type="transmembrane region" description="Helical" evidence="6">
    <location>
        <begin position="14"/>
        <end position="33"/>
    </location>
</feature>
<keyword evidence="9" id="KW-1185">Reference proteome</keyword>
<feature type="transmembrane region" description="Helical" evidence="6">
    <location>
        <begin position="190"/>
        <end position="213"/>
    </location>
</feature>
<feature type="region of interest" description="Disordered" evidence="5">
    <location>
        <begin position="220"/>
        <end position="245"/>
    </location>
</feature>
<evidence type="ECO:0000256" key="1">
    <source>
        <dbReference type="ARBA" id="ARBA00004141"/>
    </source>
</evidence>
<keyword evidence="2 6" id="KW-0812">Transmembrane</keyword>
<accession>A0ABR9HFW6</accession>
<dbReference type="EMBL" id="JADBDY010000001">
    <property type="protein sequence ID" value="MBE1457929.1"/>
    <property type="molecule type" value="Genomic_DNA"/>
</dbReference>
<feature type="transmembrane region" description="Helical" evidence="6">
    <location>
        <begin position="115"/>
        <end position="139"/>
    </location>
</feature>
<proteinExistence type="predicted"/>
<dbReference type="PANTHER" id="PTHR47077:SF1">
    <property type="entry name" value="CATION CHANNEL SPERM-ASSOCIATED PROTEIN 4"/>
    <property type="match status" value="1"/>
</dbReference>
<dbReference type="InterPro" id="IPR027359">
    <property type="entry name" value="Volt_channel_dom_sf"/>
</dbReference>
<evidence type="ECO:0000313" key="9">
    <source>
        <dbReference type="Proteomes" id="UP000598217"/>
    </source>
</evidence>
<dbReference type="Pfam" id="PF00520">
    <property type="entry name" value="Ion_trans"/>
    <property type="match status" value="1"/>
</dbReference>
<dbReference type="Gene3D" id="1.10.287.70">
    <property type="match status" value="1"/>
</dbReference>
<dbReference type="GO" id="GO:0034220">
    <property type="term" value="P:monoatomic ion transmembrane transport"/>
    <property type="evidence" value="ECO:0007669"/>
    <property type="project" value="UniProtKB-KW"/>
</dbReference>
<evidence type="ECO:0000256" key="5">
    <source>
        <dbReference type="SAM" id="MobiDB-lite"/>
    </source>
</evidence>
<dbReference type="Proteomes" id="UP000598217">
    <property type="component" value="Unassembled WGS sequence"/>
</dbReference>
<protein>
    <submittedName>
        <fullName evidence="8">Voltage-gated sodium channel</fullName>
    </submittedName>
</protein>
<feature type="domain" description="Ion transport" evidence="7">
    <location>
        <begin position="14"/>
        <end position="218"/>
    </location>
</feature>
<keyword evidence="8" id="KW-0813">Transport</keyword>
<dbReference type="PANTHER" id="PTHR47077">
    <property type="entry name" value="ION_TRANS DOMAIN-CONTAINING PROTEIN"/>
    <property type="match status" value="1"/>
</dbReference>
<dbReference type="InterPro" id="IPR005821">
    <property type="entry name" value="Ion_trans_dom"/>
</dbReference>
<comment type="caution">
    <text evidence="8">The sequence shown here is derived from an EMBL/GenBank/DDBJ whole genome shotgun (WGS) entry which is preliminary data.</text>
</comment>
<organism evidence="8 9">
    <name type="scientific">Nocardiopsis terrae</name>
    <dbReference type="NCBI Taxonomy" id="372655"/>
    <lineage>
        <taxon>Bacteria</taxon>
        <taxon>Bacillati</taxon>
        <taxon>Actinomycetota</taxon>
        <taxon>Actinomycetes</taxon>
        <taxon>Streptosporangiales</taxon>
        <taxon>Nocardiopsidaceae</taxon>
        <taxon>Nocardiopsis</taxon>
    </lineage>
</organism>
<dbReference type="RefSeq" id="WP_191270753.1">
    <property type="nucleotide sequence ID" value="NZ_BMXJ01000004.1"/>
</dbReference>
<gene>
    <name evidence="8" type="ORF">H4W79_002143</name>
</gene>
<sequence length="274" mass="29793">MTVRERVLGLVDSFWFQSVVVTLILVNAVTLGAETSPRIMAEHGYLLRGIDMVILALFVVELSLRAYAHRGTFLRDPWSWFDMVIVGLALMPSSGPFAVLRVLRLLSVIPTLRHVVAGLFRALPGMVAILFLVILLLYVSGVMATKLFQDVSPEYFGDLPTSLFTLFQISTADSWSTIAKDVMAHQPLAWVFFVVFVLVSTFVALNLFVAVAVEALEKDSGDGGAERGAKRDPAPGPEGGGGQEQVLAELRALRAEVASLRGDRERQTSGTSAS</sequence>
<dbReference type="Gene3D" id="1.20.120.350">
    <property type="entry name" value="Voltage-gated potassium channels. Chain C"/>
    <property type="match status" value="1"/>
</dbReference>
<evidence type="ECO:0000313" key="8">
    <source>
        <dbReference type="EMBL" id="MBE1457929.1"/>
    </source>
</evidence>
<keyword evidence="8" id="KW-0406">Ion transport</keyword>
<evidence type="ECO:0000256" key="6">
    <source>
        <dbReference type="SAM" id="Phobius"/>
    </source>
</evidence>
<feature type="transmembrane region" description="Helical" evidence="6">
    <location>
        <begin position="80"/>
        <end position="103"/>
    </location>
</feature>